<dbReference type="EMBL" id="CAKXAJ010005785">
    <property type="protein sequence ID" value="CAH2209252.1"/>
    <property type="molecule type" value="Genomic_DNA"/>
</dbReference>
<dbReference type="SUPFAM" id="SSF52943">
    <property type="entry name" value="ATP synthase (F1-ATPase), gamma subunit"/>
    <property type="match status" value="1"/>
</dbReference>
<comment type="subcellular location">
    <subcellularLocation>
        <location evidence="1">Membrane</location>
        <topology evidence="1">Peripheral membrane protein</topology>
    </subcellularLocation>
</comment>
<comment type="caution">
    <text evidence="9">The sequence shown here is derived from an EMBL/GenBank/DDBJ whole genome shotgun (WGS) entry which is preliminary data.</text>
</comment>
<keyword evidence="5" id="KW-0406">Ion transport</keyword>
<evidence type="ECO:0000313" key="9">
    <source>
        <dbReference type="EMBL" id="CAH2209252.1"/>
    </source>
</evidence>
<dbReference type="InterPro" id="IPR000131">
    <property type="entry name" value="ATP_synth_F1_gsu"/>
</dbReference>
<keyword evidence="8" id="KW-0066">ATP synthesis</keyword>
<evidence type="ECO:0000256" key="1">
    <source>
        <dbReference type="ARBA" id="ARBA00004170"/>
    </source>
</evidence>
<keyword evidence="3" id="KW-0813">Transport</keyword>
<organism evidence="9 10">
    <name type="scientific">Pararge aegeria aegeria</name>
    <dbReference type="NCBI Taxonomy" id="348720"/>
    <lineage>
        <taxon>Eukaryota</taxon>
        <taxon>Metazoa</taxon>
        <taxon>Ecdysozoa</taxon>
        <taxon>Arthropoda</taxon>
        <taxon>Hexapoda</taxon>
        <taxon>Insecta</taxon>
        <taxon>Pterygota</taxon>
        <taxon>Neoptera</taxon>
        <taxon>Endopterygota</taxon>
        <taxon>Lepidoptera</taxon>
        <taxon>Glossata</taxon>
        <taxon>Ditrysia</taxon>
        <taxon>Papilionoidea</taxon>
        <taxon>Nymphalidae</taxon>
        <taxon>Satyrinae</taxon>
        <taxon>Satyrini</taxon>
        <taxon>Parargina</taxon>
        <taxon>Pararge</taxon>
    </lineage>
</organism>
<evidence type="ECO:0000256" key="5">
    <source>
        <dbReference type="ARBA" id="ARBA00023065"/>
    </source>
</evidence>
<comment type="similarity">
    <text evidence="2">Belongs to the ATPase gamma chain family.</text>
</comment>
<dbReference type="GO" id="GO:0045259">
    <property type="term" value="C:proton-transporting ATP synthase complex"/>
    <property type="evidence" value="ECO:0007669"/>
    <property type="project" value="UniProtKB-KW"/>
</dbReference>
<dbReference type="AlphaFoldDB" id="A0A8S4QH22"/>
<accession>A0A8S4QH22</accession>
<keyword evidence="7" id="KW-0139">CF(1)</keyword>
<evidence type="ECO:0000256" key="2">
    <source>
        <dbReference type="ARBA" id="ARBA00007681"/>
    </source>
</evidence>
<evidence type="ECO:0000256" key="6">
    <source>
        <dbReference type="ARBA" id="ARBA00023136"/>
    </source>
</evidence>
<dbReference type="GO" id="GO:0046933">
    <property type="term" value="F:proton-transporting ATP synthase activity, rotational mechanism"/>
    <property type="evidence" value="ECO:0007669"/>
    <property type="project" value="InterPro"/>
</dbReference>
<dbReference type="PANTHER" id="PTHR11693">
    <property type="entry name" value="ATP SYNTHASE GAMMA CHAIN"/>
    <property type="match status" value="1"/>
</dbReference>
<keyword evidence="4" id="KW-0375">Hydrogen ion transport</keyword>
<evidence type="ECO:0000256" key="7">
    <source>
        <dbReference type="ARBA" id="ARBA00023196"/>
    </source>
</evidence>
<dbReference type="PRINTS" id="PR00126">
    <property type="entry name" value="ATPASEGAMMA"/>
</dbReference>
<reference evidence="9" key="1">
    <citation type="submission" date="2022-03" db="EMBL/GenBank/DDBJ databases">
        <authorList>
            <person name="Lindestad O."/>
        </authorList>
    </citation>
    <scope>NUCLEOTIDE SEQUENCE</scope>
</reference>
<evidence type="ECO:0000313" key="10">
    <source>
        <dbReference type="Proteomes" id="UP000838756"/>
    </source>
</evidence>
<name>A0A8S4QH22_9NEOP</name>
<dbReference type="Proteomes" id="UP000838756">
    <property type="component" value="Unassembled WGS sequence"/>
</dbReference>
<dbReference type="Gene3D" id="3.40.1380.10">
    <property type="match status" value="1"/>
</dbReference>
<dbReference type="InterPro" id="IPR035968">
    <property type="entry name" value="ATP_synth_F1_ATPase_gsu"/>
</dbReference>
<dbReference type="Gene3D" id="1.10.287.80">
    <property type="entry name" value="ATP synthase, gamma subunit, helix hairpin domain"/>
    <property type="match status" value="1"/>
</dbReference>
<keyword evidence="6" id="KW-0472">Membrane</keyword>
<proteinExistence type="inferred from homology"/>
<dbReference type="Pfam" id="PF00231">
    <property type="entry name" value="ATP-synt"/>
    <property type="match status" value="1"/>
</dbReference>
<gene>
    <name evidence="9" type="primary">jg24747</name>
    <name evidence="9" type="ORF">PAEG_LOCUS1651</name>
</gene>
<dbReference type="PANTHER" id="PTHR11693:SF22">
    <property type="entry name" value="ATP SYNTHASE SUBUNIT GAMMA, MITOCHONDRIAL"/>
    <property type="match status" value="1"/>
</dbReference>
<dbReference type="OrthoDB" id="10068826at2759"/>
<evidence type="ECO:0000256" key="4">
    <source>
        <dbReference type="ARBA" id="ARBA00022781"/>
    </source>
</evidence>
<evidence type="ECO:0000256" key="3">
    <source>
        <dbReference type="ARBA" id="ARBA00022448"/>
    </source>
</evidence>
<keyword evidence="10" id="KW-1185">Reference proteome</keyword>
<dbReference type="CDD" id="cd12151">
    <property type="entry name" value="F1-ATPase_gamma"/>
    <property type="match status" value="1"/>
</dbReference>
<evidence type="ECO:0000256" key="8">
    <source>
        <dbReference type="ARBA" id="ARBA00023310"/>
    </source>
</evidence>
<sequence>MLLEVNQIKVEKKIFDLKRNLHTQCEQGDGSSRHKNLAKLLLLVIKMKNSLLQEAKFDNHINSIKPLISELDDPEIENAVNELENLKEVDTLCGLKLSFEKNMTVINYNKSNLFKKIISNWIKIDDRSDPLSLGKYDLASQHLDIAMKKANYISIYLVMVQLKIMLQEYDQAIYWLNKMNSEAVPDPAKLLQSQKKLSNSKLHISKLHSIISSLALSADQELLARILNINNEDSFLVFIIASDRGLCGSFNSSVVKFSQEHINKLIANDKKVDIVFFGKKAFETGKNRFNSKNILKVENSKGITLKRVEALVSDIDLSKYNKVKVFYSKFYNTFMQKPILETIKPWSKDSLLIDNSVVSPLTDYSYEYEPQNIEFILKSLTQDYVTASLYSALLESAASENSARMVAMESANRNTKEMLNKLALLYNRSRQAAITTDLIEVIGGAESL</sequence>
<protein>
    <submittedName>
        <fullName evidence="9">Jg24747 protein</fullName>
    </submittedName>
</protein>